<evidence type="ECO:0000256" key="1">
    <source>
        <dbReference type="SAM" id="SignalP"/>
    </source>
</evidence>
<dbReference type="InterPro" id="IPR025240">
    <property type="entry name" value="DUF4189"/>
</dbReference>
<name>A0A7I9YYQ1_MYCBU</name>
<feature type="chain" id="PRO_5039543673" description="DUF4189 domain-containing protein" evidence="1">
    <location>
        <begin position="28"/>
        <end position="132"/>
    </location>
</feature>
<proteinExistence type="predicted"/>
<dbReference type="AlphaFoldDB" id="A0A7I9YYQ1"/>
<dbReference type="EMBL" id="BLKZ01000002">
    <property type="protein sequence ID" value="GFG93860.1"/>
    <property type="molecule type" value="Genomic_DNA"/>
</dbReference>
<keyword evidence="1" id="KW-0732">Signal</keyword>
<evidence type="ECO:0000313" key="4">
    <source>
        <dbReference type="Proteomes" id="UP000465360"/>
    </source>
</evidence>
<accession>A0A7I9YYQ1</accession>
<feature type="signal peptide" evidence="1">
    <location>
        <begin position="1"/>
        <end position="27"/>
    </location>
</feature>
<evidence type="ECO:0000259" key="2">
    <source>
        <dbReference type="Pfam" id="PF13827"/>
    </source>
</evidence>
<protein>
    <recommendedName>
        <fullName evidence="2">DUF4189 domain-containing protein</fullName>
    </recommendedName>
</protein>
<reference evidence="3 4" key="1">
    <citation type="journal article" date="2019" name="Emerg. Microbes Infect.">
        <title>Comprehensive subspecies identification of 175 nontuberculous mycobacteria species based on 7547 genomic profiles.</title>
        <authorList>
            <person name="Matsumoto Y."/>
            <person name="Kinjo T."/>
            <person name="Motooka D."/>
            <person name="Nabeya D."/>
            <person name="Jung N."/>
            <person name="Uechi K."/>
            <person name="Horii T."/>
            <person name="Iida T."/>
            <person name="Fujita J."/>
            <person name="Nakamura S."/>
        </authorList>
    </citation>
    <scope>NUCLEOTIDE SEQUENCE [LARGE SCALE GENOMIC DNA]</scope>
    <source>
        <strain evidence="3 4">JCM 30725</strain>
    </source>
</reference>
<keyword evidence="4" id="KW-1185">Reference proteome</keyword>
<dbReference type="Pfam" id="PF13827">
    <property type="entry name" value="DUF4189"/>
    <property type="match status" value="1"/>
</dbReference>
<organism evidence="3 4">
    <name type="scientific">Mycobacterium bourgelatii</name>
    <dbReference type="NCBI Taxonomy" id="1273442"/>
    <lineage>
        <taxon>Bacteria</taxon>
        <taxon>Bacillati</taxon>
        <taxon>Actinomycetota</taxon>
        <taxon>Actinomycetes</taxon>
        <taxon>Mycobacteriales</taxon>
        <taxon>Mycobacteriaceae</taxon>
        <taxon>Mycobacterium</taxon>
    </lineage>
</organism>
<dbReference type="Proteomes" id="UP000465360">
    <property type="component" value="Unassembled WGS sequence"/>
</dbReference>
<comment type="caution">
    <text evidence="3">The sequence shown here is derived from an EMBL/GenBank/DDBJ whole genome shotgun (WGS) entry which is preliminary data.</text>
</comment>
<dbReference type="RefSeq" id="WP_163719521.1">
    <property type="nucleotide sequence ID" value="NZ_BLKZ01000002.1"/>
</dbReference>
<dbReference type="PROSITE" id="PS51318">
    <property type="entry name" value="TAT"/>
    <property type="match status" value="1"/>
</dbReference>
<evidence type="ECO:0000313" key="3">
    <source>
        <dbReference type="EMBL" id="GFG93860.1"/>
    </source>
</evidence>
<dbReference type="InterPro" id="IPR006311">
    <property type="entry name" value="TAT_signal"/>
</dbReference>
<sequence length="132" mass="13656">MRNRVLRRGALALGSVIAAVAMPFALAAPASAATDAKQLPPYWGHKKYGSIAVATDGSMGHAVRQKSRTQAEQQALQSCGSHCDIAVTFTLCGAVAHDGDRYHGGAGLDRNQAGHDAMSRLGGGRVVVTACN</sequence>
<gene>
    <name evidence="3" type="ORF">MBOU_59020</name>
</gene>
<feature type="domain" description="DUF4189" evidence="2">
    <location>
        <begin position="48"/>
        <end position="123"/>
    </location>
</feature>